<gene>
    <name evidence="3" type="ORF">Rcae01_06153</name>
</gene>
<sequence>MNPIPPTPTRHSPLLQPSVQWTLAVVLLVCFGMLGGRIAMHHELPRAEPRRDADAKLLCLDVNAAAEHELSLLPTVGPVLAKRIVQDRQQRGRFESVEDLRRVPGIGPKTIAEIAEYCCVEVASPQDEIAPPHEAIATNQQ</sequence>
<feature type="domain" description="Helix-hairpin-helix DNA-binding motif class 1" evidence="2">
    <location>
        <begin position="98"/>
        <end position="117"/>
    </location>
</feature>
<dbReference type="PANTHER" id="PTHR21180">
    <property type="entry name" value="ENDONUCLEASE/EXONUCLEASE/PHOSPHATASE FAMILY DOMAIN-CONTAINING PROTEIN 1"/>
    <property type="match status" value="1"/>
</dbReference>
<dbReference type="SMART" id="SM00278">
    <property type="entry name" value="HhH1"/>
    <property type="match status" value="2"/>
</dbReference>
<dbReference type="RefSeq" id="WP_345688743.1">
    <property type="nucleotide sequence ID" value="NZ_BAABRO010000026.1"/>
</dbReference>
<evidence type="ECO:0000313" key="4">
    <source>
        <dbReference type="Proteomes" id="UP001416858"/>
    </source>
</evidence>
<keyword evidence="1" id="KW-1133">Transmembrane helix</keyword>
<keyword evidence="1" id="KW-0812">Transmembrane</keyword>
<dbReference type="InterPro" id="IPR051675">
    <property type="entry name" value="Endo/Exo/Phosphatase_dom_1"/>
</dbReference>
<dbReference type="PANTHER" id="PTHR21180:SF32">
    <property type="entry name" value="ENDONUCLEASE_EXONUCLEASE_PHOSPHATASE FAMILY DOMAIN-CONTAINING PROTEIN 1"/>
    <property type="match status" value="1"/>
</dbReference>
<evidence type="ECO:0000256" key="1">
    <source>
        <dbReference type="SAM" id="Phobius"/>
    </source>
</evidence>
<dbReference type="InterPro" id="IPR003583">
    <property type="entry name" value="Hlx-hairpin-Hlx_DNA-bd_motif"/>
</dbReference>
<comment type="caution">
    <text evidence="3">The sequence shown here is derived from an EMBL/GenBank/DDBJ whole genome shotgun (WGS) entry which is preliminary data.</text>
</comment>
<dbReference type="EMBL" id="BAABRO010000026">
    <property type="protein sequence ID" value="GAA5510643.1"/>
    <property type="molecule type" value="Genomic_DNA"/>
</dbReference>
<dbReference type="Gene3D" id="1.10.150.320">
    <property type="entry name" value="Photosystem II 12 kDa extrinsic protein"/>
    <property type="match status" value="1"/>
</dbReference>
<keyword evidence="4" id="KW-1185">Reference proteome</keyword>
<name>A0ABP9VZW7_9BACT</name>
<feature type="transmembrane region" description="Helical" evidence="1">
    <location>
        <begin position="20"/>
        <end position="40"/>
    </location>
</feature>
<keyword evidence="1" id="KW-0472">Membrane</keyword>
<protein>
    <recommendedName>
        <fullName evidence="2">Helix-hairpin-helix DNA-binding motif class 1 domain-containing protein</fullName>
    </recommendedName>
</protein>
<accession>A0ABP9VZW7</accession>
<organism evidence="3 4">
    <name type="scientific">Novipirellula caenicola</name>
    <dbReference type="NCBI Taxonomy" id="1536901"/>
    <lineage>
        <taxon>Bacteria</taxon>
        <taxon>Pseudomonadati</taxon>
        <taxon>Planctomycetota</taxon>
        <taxon>Planctomycetia</taxon>
        <taxon>Pirellulales</taxon>
        <taxon>Pirellulaceae</taxon>
        <taxon>Novipirellula</taxon>
    </lineage>
</organism>
<reference evidence="3 4" key="1">
    <citation type="submission" date="2024-02" db="EMBL/GenBank/DDBJ databases">
        <title>Rhodopirellula caenicola NBRC 110016.</title>
        <authorList>
            <person name="Ichikawa N."/>
            <person name="Katano-Makiyama Y."/>
            <person name="Hidaka K."/>
        </authorList>
    </citation>
    <scope>NUCLEOTIDE SEQUENCE [LARGE SCALE GENOMIC DNA]</scope>
    <source>
        <strain evidence="3 4">NBRC 110016</strain>
    </source>
</reference>
<dbReference type="Proteomes" id="UP001416858">
    <property type="component" value="Unassembled WGS sequence"/>
</dbReference>
<feature type="domain" description="Helix-hairpin-helix DNA-binding motif class 1" evidence="2">
    <location>
        <begin position="68"/>
        <end position="87"/>
    </location>
</feature>
<dbReference type="SUPFAM" id="SSF47781">
    <property type="entry name" value="RuvA domain 2-like"/>
    <property type="match status" value="1"/>
</dbReference>
<proteinExistence type="predicted"/>
<evidence type="ECO:0000259" key="2">
    <source>
        <dbReference type="SMART" id="SM00278"/>
    </source>
</evidence>
<dbReference type="Pfam" id="PF12836">
    <property type="entry name" value="HHH_3"/>
    <property type="match status" value="1"/>
</dbReference>
<evidence type="ECO:0000313" key="3">
    <source>
        <dbReference type="EMBL" id="GAA5510643.1"/>
    </source>
</evidence>
<dbReference type="InterPro" id="IPR010994">
    <property type="entry name" value="RuvA_2-like"/>
</dbReference>